<name>A0A6J5L0G4_9CAUD</name>
<sequence length="65" mass="7408">MAHEAGKGDTYRKIDLEAYEQNFEKIFGVKNKPLSRIDVISSNGNEGLHYEYELDKSTGEVIKKC</sequence>
<organism evidence="1">
    <name type="scientific">uncultured Caudovirales phage</name>
    <dbReference type="NCBI Taxonomy" id="2100421"/>
    <lineage>
        <taxon>Viruses</taxon>
        <taxon>Duplodnaviria</taxon>
        <taxon>Heunggongvirae</taxon>
        <taxon>Uroviricota</taxon>
        <taxon>Caudoviricetes</taxon>
        <taxon>Peduoviridae</taxon>
        <taxon>Maltschvirus</taxon>
        <taxon>Maltschvirus maltsch</taxon>
    </lineage>
</organism>
<gene>
    <name evidence="1" type="ORF">UFOVP96_40</name>
</gene>
<protein>
    <submittedName>
        <fullName evidence="1">Uncharacterized protein</fullName>
    </submittedName>
</protein>
<dbReference type="EMBL" id="LR796215">
    <property type="protein sequence ID" value="CAB4127871.1"/>
    <property type="molecule type" value="Genomic_DNA"/>
</dbReference>
<reference evidence="1" key="1">
    <citation type="submission" date="2020-04" db="EMBL/GenBank/DDBJ databases">
        <authorList>
            <person name="Chiriac C."/>
            <person name="Salcher M."/>
            <person name="Ghai R."/>
            <person name="Kavagutti S V."/>
        </authorList>
    </citation>
    <scope>NUCLEOTIDE SEQUENCE</scope>
</reference>
<accession>A0A6J5L0G4</accession>
<evidence type="ECO:0000313" key="1">
    <source>
        <dbReference type="EMBL" id="CAB4127871.1"/>
    </source>
</evidence>
<proteinExistence type="predicted"/>